<dbReference type="Proteomes" id="UP000467840">
    <property type="component" value="Chromosome 14"/>
</dbReference>
<accession>A0A6A6ME66</accession>
<dbReference type="Pfam" id="PF05699">
    <property type="entry name" value="Dimer_Tnp_hAT"/>
    <property type="match status" value="1"/>
</dbReference>
<keyword evidence="3" id="KW-1185">Reference proteome</keyword>
<name>A0A6A6ME66_HEVBR</name>
<organism evidence="2 3">
    <name type="scientific">Hevea brasiliensis</name>
    <name type="common">Para rubber tree</name>
    <name type="synonym">Siphonia brasiliensis</name>
    <dbReference type="NCBI Taxonomy" id="3981"/>
    <lineage>
        <taxon>Eukaryota</taxon>
        <taxon>Viridiplantae</taxon>
        <taxon>Streptophyta</taxon>
        <taxon>Embryophyta</taxon>
        <taxon>Tracheophyta</taxon>
        <taxon>Spermatophyta</taxon>
        <taxon>Magnoliopsida</taxon>
        <taxon>eudicotyledons</taxon>
        <taxon>Gunneridae</taxon>
        <taxon>Pentapetalae</taxon>
        <taxon>rosids</taxon>
        <taxon>fabids</taxon>
        <taxon>Malpighiales</taxon>
        <taxon>Euphorbiaceae</taxon>
        <taxon>Crotonoideae</taxon>
        <taxon>Micrandreae</taxon>
        <taxon>Hevea</taxon>
    </lineage>
</organism>
<proteinExistence type="predicted"/>
<comment type="caution">
    <text evidence="2">The sequence shown here is derived from an EMBL/GenBank/DDBJ whole genome shotgun (WGS) entry which is preliminary data.</text>
</comment>
<dbReference type="InterPro" id="IPR012337">
    <property type="entry name" value="RNaseH-like_sf"/>
</dbReference>
<dbReference type="GO" id="GO:0046983">
    <property type="term" value="F:protein dimerization activity"/>
    <property type="evidence" value="ECO:0007669"/>
    <property type="project" value="InterPro"/>
</dbReference>
<dbReference type="InterPro" id="IPR008906">
    <property type="entry name" value="HATC_C_dom"/>
</dbReference>
<evidence type="ECO:0000259" key="1">
    <source>
        <dbReference type="Pfam" id="PF05699"/>
    </source>
</evidence>
<dbReference type="PANTHER" id="PTHR23272:SF184">
    <property type="entry name" value="OS03G0311250 PROTEIN"/>
    <property type="match status" value="1"/>
</dbReference>
<dbReference type="EMBL" id="JAAGAX010000006">
    <property type="protein sequence ID" value="KAF2310785.1"/>
    <property type="molecule type" value="Genomic_DNA"/>
</dbReference>
<gene>
    <name evidence="2" type="ORF">GH714_017196</name>
</gene>
<dbReference type="AlphaFoldDB" id="A0A6A6ME66"/>
<protein>
    <recommendedName>
        <fullName evidence="1">HAT C-terminal dimerisation domain-containing protein</fullName>
    </recommendedName>
</protein>
<evidence type="ECO:0000313" key="2">
    <source>
        <dbReference type="EMBL" id="KAF2310785.1"/>
    </source>
</evidence>
<dbReference type="SUPFAM" id="SSF53098">
    <property type="entry name" value="Ribonuclease H-like"/>
    <property type="match status" value="1"/>
</dbReference>
<sequence>MVRDILAVPASTVASESAFSTSGRVLDAFRSSLTPKIVEDLICAQDWLRSSNRPISVEEDLEELEKLEEVLPLVGITHGLGGSSSTPTPNY</sequence>
<reference evidence="2 3" key="1">
    <citation type="journal article" date="2020" name="Mol. Plant">
        <title>The Chromosome-Based Rubber Tree Genome Provides New Insights into Spurge Genome Evolution and Rubber Biosynthesis.</title>
        <authorList>
            <person name="Liu J."/>
            <person name="Shi C."/>
            <person name="Shi C.C."/>
            <person name="Li W."/>
            <person name="Zhang Q.J."/>
            <person name="Zhang Y."/>
            <person name="Li K."/>
            <person name="Lu H.F."/>
            <person name="Shi C."/>
            <person name="Zhu S.T."/>
            <person name="Xiao Z.Y."/>
            <person name="Nan H."/>
            <person name="Yue Y."/>
            <person name="Zhu X.G."/>
            <person name="Wu Y."/>
            <person name="Hong X.N."/>
            <person name="Fan G.Y."/>
            <person name="Tong Y."/>
            <person name="Zhang D."/>
            <person name="Mao C.L."/>
            <person name="Liu Y.L."/>
            <person name="Hao S.J."/>
            <person name="Liu W.Q."/>
            <person name="Lv M.Q."/>
            <person name="Zhang H.B."/>
            <person name="Liu Y."/>
            <person name="Hu-Tang G.R."/>
            <person name="Wang J.P."/>
            <person name="Wang J.H."/>
            <person name="Sun Y.H."/>
            <person name="Ni S.B."/>
            <person name="Chen W.B."/>
            <person name="Zhang X.C."/>
            <person name="Jiao Y.N."/>
            <person name="Eichler E.E."/>
            <person name="Li G.H."/>
            <person name="Liu X."/>
            <person name="Gao L.Z."/>
        </authorList>
    </citation>
    <scope>NUCLEOTIDE SEQUENCE [LARGE SCALE GENOMIC DNA]</scope>
    <source>
        <strain evidence="3">cv. GT1</strain>
        <tissue evidence="2">Leaf</tissue>
    </source>
</reference>
<evidence type="ECO:0000313" key="3">
    <source>
        <dbReference type="Proteomes" id="UP000467840"/>
    </source>
</evidence>
<dbReference type="PANTHER" id="PTHR23272">
    <property type="entry name" value="BED FINGER-RELATED"/>
    <property type="match status" value="1"/>
</dbReference>
<feature type="domain" description="HAT C-terminal dimerisation" evidence="1">
    <location>
        <begin position="1"/>
        <end position="48"/>
    </location>
</feature>